<accession>A0A2T0W686</accession>
<dbReference type="PANTHER" id="PTHR37842">
    <property type="match status" value="1"/>
</dbReference>
<feature type="domain" description="Alpha glucuronidase N-terminal" evidence="2">
    <location>
        <begin position="28"/>
        <end position="129"/>
    </location>
</feature>
<evidence type="ECO:0000313" key="4">
    <source>
        <dbReference type="EMBL" id="PRY82230.1"/>
    </source>
</evidence>
<dbReference type="Pfam" id="PF03648">
    <property type="entry name" value="Glyco_hydro_67N"/>
    <property type="match status" value="1"/>
</dbReference>
<dbReference type="SUPFAM" id="SSF55545">
    <property type="entry name" value="beta-N-acetylhexosaminidase-like domain"/>
    <property type="match status" value="1"/>
</dbReference>
<dbReference type="InterPro" id="IPR029018">
    <property type="entry name" value="Hex-like_dom2"/>
</dbReference>
<dbReference type="InterPro" id="IPR042301">
    <property type="entry name" value="GH115_sf"/>
</dbReference>
<dbReference type="InterPro" id="IPR005154">
    <property type="entry name" value="Glyco_hydro_67_aGlcAse_N"/>
</dbReference>
<evidence type="ECO:0000259" key="3">
    <source>
        <dbReference type="Pfam" id="PF17829"/>
    </source>
</evidence>
<dbReference type="InterPro" id="IPR031924">
    <property type="entry name" value="GH115"/>
</dbReference>
<dbReference type="Pfam" id="PF15979">
    <property type="entry name" value="Glyco_hydro_115"/>
    <property type="match status" value="1"/>
</dbReference>
<dbReference type="OrthoDB" id="8727830at2"/>
<keyword evidence="5" id="KW-1185">Reference proteome</keyword>
<dbReference type="Gene3D" id="1.20.58.2150">
    <property type="match status" value="1"/>
</dbReference>
<gene>
    <name evidence="4" type="ORF">CLV38_11426</name>
</gene>
<dbReference type="GO" id="GO:0045493">
    <property type="term" value="P:xylan catabolic process"/>
    <property type="evidence" value="ECO:0007669"/>
    <property type="project" value="InterPro"/>
</dbReference>
<dbReference type="Gene3D" id="2.60.120.1620">
    <property type="match status" value="1"/>
</dbReference>
<dbReference type="Gene3D" id="3.30.379.10">
    <property type="entry name" value="Chitobiase/beta-hexosaminidase domain 2-like"/>
    <property type="match status" value="1"/>
</dbReference>
<reference evidence="4 5" key="1">
    <citation type="submission" date="2018-03" db="EMBL/GenBank/DDBJ databases">
        <title>Genomic Encyclopedia of Archaeal and Bacterial Type Strains, Phase II (KMG-II): from individual species to whole genera.</title>
        <authorList>
            <person name="Goeker M."/>
        </authorList>
    </citation>
    <scope>NUCLEOTIDE SEQUENCE [LARGE SCALE GENOMIC DNA]</scope>
    <source>
        <strain evidence="4 5">DSM 13175</strain>
    </source>
</reference>
<dbReference type="RefSeq" id="WP_106193871.1">
    <property type="nucleotide sequence ID" value="NZ_PVTO01000014.1"/>
</dbReference>
<organism evidence="4 5">
    <name type="scientific">Alkalibacterium olivapovliticus</name>
    <dbReference type="NCBI Taxonomy" id="99907"/>
    <lineage>
        <taxon>Bacteria</taxon>
        <taxon>Bacillati</taxon>
        <taxon>Bacillota</taxon>
        <taxon>Bacilli</taxon>
        <taxon>Lactobacillales</taxon>
        <taxon>Carnobacteriaceae</taxon>
        <taxon>Alkalibacterium</taxon>
    </lineage>
</organism>
<sequence>MFFESDYITFDKDIHTVTIADTTQTLPVVVLDTEHKSVKRAAGDLQNDIERVTGHKPAFNTERLNTPSIIVGTVDNDDLLNTLDVDVEELKGKWESFLIQTLILPDQSEPSILILGSDNRGAIYGVYDLTEKIGVSPWHWWMDVPVKTHDALYLKEGRIVKGEPSVEYRGFFLNDEGPSLMTWVRSHFPDFTHEFYEKIFELTLRLKANYHWPAMWDSTFYEDDEKNIETADLYGVVIGTSHHEPMNRPHGDWKAHKKGPWDYATNKDYLQEFWAQGIERSKPFETIINLGMRGDGDEPMGGDLSFQEKIELMETIIADQRQIIQETMDSPVEAVPQMWALYKEVKEYYDSGMAIPDDVTLLWGDDNFGNIRRLPTSKERSRTGGAGIYYHFDYVGGPRSYKWVNTVPIQKTYEQMQKAYAYDAKKLWIVNVGDLKPMEFQTEFFLRLAWDVNAFTPDNLDIYSKEWADYTFGEEYGDDIAQVIRDYVKFNGRIKPEVNNLVEQYSWENEYEAERILEEFSASIDLAESIMNRLPDNLKDVFYQVGYYPAKASFTVLKLQLMANLSKLYKSEGRVAANSAALEAKRLFEEDKLLTFEYNKRISNGKWDHMMDQLHIGYTYWQQPDELIMPEVATLSRDDMLEEEFGVKVVGSDQTDYYTKTPLTVDIYNKGLRSVDIKVVSDKEWADVECSAFILSVQRRLQIKIDWEKAPKGIADVKITFIGSDYQTESVTFSVDNPEVPLSGGYIPIDGKIAIEAEDFTGKQETKDHKWTVLPDYGLTQSSMAIYPVNGQHDYTLEESPKLSYDIMLPESSDIEVIIVTAPSLPFDPDRGMRLGLSIDELKPEILHPGDLTQNGEHDSPDWQKSVIYNCHHYRKAFKQVEAGEHTLHVTLADPQVVIQKIIIDCGGLKPTYLGPQATPHADYLENYSVTLPASLQDYSFVPGELITRIGYVTTSGFYTFVSETKEKSTLTIDGEPTDSSDLIYLTTGYHDFEVSPETGSYKMVLEKESSLAAVSRIHRGKADEIIVDLMLHNQGESAIEYKLTVSLLSENRQIFIAASRGTLKSDEQRLVNFVKDIDPASLPERLTIELEYEGNTRTISQPLNSFN</sequence>
<comment type="caution">
    <text evidence="4">The sequence shown here is derived from an EMBL/GenBank/DDBJ whole genome shotgun (WGS) entry which is preliminary data.</text>
</comment>
<feature type="domain" description="Gylcosyl hydrolase 115 C-terminal" evidence="3">
    <location>
        <begin position="745"/>
        <end position="917"/>
    </location>
</feature>
<evidence type="ECO:0000313" key="5">
    <source>
        <dbReference type="Proteomes" id="UP000238205"/>
    </source>
</evidence>
<dbReference type="GO" id="GO:0046559">
    <property type="term" value="F:alpha-glucuronidase activity"/>
    <property type="evidence" value="ECO:0007669"/>
    <property type="project" value="InterPro"/>
</dbReference>
<dbReference type="EMBL" id="PVTO01000014">
    <property type="protein sequence ID" value="PRY82230.1"/>
    <property type="molecule type" value="Genomic_DNA"/>
</dbReference>
<proteinExistence type="predicted"/>
<keyword evidence="1 4" id="KW-0378">Hydrolase</keyword>
<evidence type="ECO:0000256" key="1">
    <source>
        <dbReference type="ARBA" id="ARBA00022801"/>
    </source>
</evidence>
<dbReference type="Pfam" id="PF17829">
    <property type="entry name" value="GH115_C"/>
    <property type="match status" value="1"/>
</dbReference>
<evidence type="ECO:0000259" key="2">
    <source>
        <dbReference type="Pfam" id="PF03648"/>
    </source>
</evidence>
<dbReference type="InterPro" id="IPR041437">
    <property type="entry name" value="GH115_C"/>
</dbReference>
<dbReference type="Proteomes" id="UP000238205">
    <property type="component" value="Unassembled WGS sequence"/>
</dbReference>
<name>A0A2T0W686_9LACT</name>
<dbReference type="AlphaFoldDB" id="A0A2T0W686"/>
<dbReference type="PANTHER" id="PTHR37842:SF2">
    <property type="entry name" value="GYLCOSYL HYDROLASE 115 C-TERMINAL DOMAIN-CONTAINING PROTEIN"/>
    <property type="match status" value="1"/>
</dbReference>
<dbReference type="Gene3D" id="3.20.20.520">
    <property type="entry name" value="Glycosyl hydrolase family 115"/>
    <property type="match status" value="1"/>
</dbReference>
<protein>
    <submittedName>
        <fullName evidence="4">Glycosyl hydrolase family 67</fullName>
    </submittedName>
</protein>